<feature type="region of interest" description="Disordered" evidence="1">
    <location>
        <begin position="207"/>
        <end position="232"/>
    </location>
</feature>
<proteinExistence type="predicted"/>
<gene>
    <name evidence="2" type="ORF">BM221_000324</name>
</gene>
<dbReference type="AlphaFoldDB" id="A0A2N6P068"/>
<sequence>MHLHTNQVLKCYLQVNIDVEVARSSGQARDSLNISSQGIQIPSASSHADIADGNGEASRGALQVRIMGQRVLRLGDADGQLAIALLGVGIDLFLCQLAELDGGSTIHLLSNGLDALLHGAVETVNGADAALGPVVGQNSVLGASSDCLLANDLDFGIGVSGKLVDGDNNRNAKRPGISNMLLEIDAASTENVDILLPVDGIQRSTRGDGRAAAVDLESTDSGDDDNHVGNKAGSATLDVEESLTAHGKVKASFGNDETSLLLDILTGFSTGKLESKSVSNDGALANGNVGKGTGMNKDRSTLESLHQVGLDGVLHESGKSTASANVVASDRVALARSGNNHTAKTLAHIRKTGAKGQNCHAFTGNGDVEASLAGLALLGGSCTNSDATEVAIVDIENASPGNRLRVNIKTGEAADFLLSQFIGICLVNAELLKAAKHDGSKLACTVLGGDKATVESSILLGVFMENASLNGSSQQVVGSGDGVNVASQVHVELIHRNDLAVATTSSTALDAEGRALTRLPNVGESDAVEVSTQCLRNTHSGSGLALAKRSGGDAGDDNIATVLAVLKALDAVGLKLVGSDADLGGDASDLLGSLGARNGNRNSLAELLVLEEDIGGLDNIFKEHSDGHGPDTARNGGDDRGDLGSRLKVDVADETLTRLLASVRYEVGANIDNDGAFFEPLALNKVRRANGSNDNVGGLDVVLETSGFGVADGDGGICVAQQVAHGAANNVAATDYNGVLAGQTDAGLLQEVHDTLGGTWCKDGGATALGELTDIVGAEAVDVLFVGNSRGNGVLGKV</sequence>
<dbReference type="EMBL" id="MRVG01000001">
    <property type="protein sequence ID" value="PMB72907.1"/>
    <property type="molecule type" value="Genomic_DNA"/>
</dbReference>
<feature type="region of interest" description="Disordered" evidence="1">
    <location>
        <begin position="621"/>
        <end position="643"/>
    </location>
</feature>
<organism evidence="2 3">
    <name type="scientific">Beauveria bassiana</name>
    <name type="common">White muscardine disease fungus</name>
    <name type="synonym">Tritirachium shiotae</name>
    <dbReference type="NCBI Taxonomy" id="176275"/>
    <lineage>
        <taxon>Eukaryota</taxon>
        <taxon>Fungi</taxon>
        <taxon>Dikarya</taxon>
        <taxon>Ascomycota</taxon>
        <taxon>Pezizomycotina</taxon>
        <taxon>Sordariomycetes</taxon>
        <taxon>Hypocreomycetidae</taxon>
        <taxon>Hypocreales</taxon>
        <taxon>Cordycipitaceae</taxon>
        <taxon>Beauveria</taxon>
    </lineage>
</organism>
<name>A0A2N6P068_BEABA</name>
<dbReference type="Proteomes" id="UP000235728">
    <property type="component" value="Unassembled WGS sequence"/>
</dbReference>
<evidence type="ECO:0000256" key="1">
    <source>
        <dbReference type="SAM" id="MobiDB-lite"/>
    </source>
</evidence>
<protein>
    <submittedName>
        <fullName evidence="2">Uncharacterized protein</fullName>
    </submittedName>
</protein>
<accession>A0A2N6P068</accession>
<comment type="caution">
    <text evidence="2">The sequence shown here is derived from an EMBL/GenBank/DDBJ whole genome shotgun (WGS) entry which is preliminary data.</text>
</comment>
<evidence type="ECO:0000313" key="2">
    <source>
        <dbReference type="EMBL" id="PMB72907.1"/>
    </source>
</evidence>
<reference evidence="2 3" key="1">
    <citation type="journal article" date="2016" name="Appl. Microbiol. Biotechnol.">
        <title>Characterization of T-DNA insertion mutants with decreased virulence in the entomopathogenic fungus Beauveria bassiana JEF-007.</title>
        <authorList>
            <person name="Kim S."/>
            <person name="Lee S.J."/>
            <person name="Nai Y.S."/>
            <person name="Yu J.S."/>
            <person name="Lee M.R."/>
            <person name="Yang Y.T."/>
            <person name="Kim J.S."/>
        </authorList>
    </citation>
    <scope>NUCLEOTIDE SEQUENCE [LARGE SCALE GENOMIC DNA]</scope>
    <source>
        <strain evidence="2 3">JEF-007</strain>
    </source>
</reference>
<evidence type="ECO:0000313" key="3">
    <source>
        <dbReference type="Proteomes" id="UP000235728"/>
    </source>
</evidence>